<accession>A0A1Y1RWJ5</accession>
<protein>
    <recommendedName>
        <fullName evidence="3">MalT-like TPR region domain-containing protein</fullName>
    </recommendedName>
</protein>
<proteinExistence type="predicted"/>
<dbReference type="Gene3D" id="1.25.40.10">
    <property type="entry name" value="Tetratricopeptide repeat domain"/>
    <property type="match status" value="1"/>
</dbReference>
<dbReference type="STRING" id="1963862.B4O97_12680"/>
<evidence type="ECO:0000313" key="2">
    <source>
        <dbReference type="Proteomes" id="UP000192343"/>
    </source>
</evidence>
<dbReference type="RefSeq" id="WP_083051337.1">
    <property type="nucleotide sequence ID" value="NZ_MWQY01000013.1"/>
</dbReference>
<name>A0A1Y1RWJ5_9SPIO</name>
<dbReference type="AlphaFoldDB" id="A0A1Y1RWJ5"/>
<sequence>MFRIILELNDFYLLRKMKARLMGEVSEGFSSLYPGLSAFRVEGAALVLEAGDIAADYLVEGLYRFYQELLKKRLLLHGFFIGVDYSPSKEFSIHPDGKWSVLSPGLDSLSLTESANEVLMPFVCTEGSGPLLRVTGISDASAEKAQPFHGFAEGENLALIHEIFQSWKDSRRKGRPFFIHSLNPAEQYRLAVSVADEAGEAENLPLIDLNYPWRSPCGAFLGAFGPGQDLSLASEVPEESREEWRELGEGLFRGEDLFCEQDALSWLSRTFPAYAGGARKRGVVPVVLLTGAERMNRVARRIVEGILAPLHERGILFCLLLGARPPRYKRSSCNFTEFRRAPHKGRQTDLYRLYSGLKDDEKKSISAAALFAPFLPAADLLSCLYRTGSPRQKIDTLFAKLVASGGAFRTWRYFFPLLKLPYRLSREDFQRRGINELLSFSGGMNPAPFGLEYAAIAAMLSPDHAVSLFVPLLRVVYGFGGDKSLPVLFSVFGLLKGRHRRLFRIAGFLMGRETAYAEPEDTAGAEDEYESEIDSLVDIVSVGNMLFRGDHSSALSRAKNVLFRVQEKQSPCHVARAQLSVGSSMLCMGRVEEANDYFSLAYETSKSCSNTTDRMESCIRRGISLFLFGNYSRADRQLSDGIRIAGGYCRGDSLLFAHFLKGRIAFTLGRYAAAEELFWKCLSIATVLGEPHQLFYAWLGRSMIYSGRLREGTGILAQLPRTAEVLYYTAEGKLFEGDIPCALDLARRSERTIRIETPPVGCFGRYTWQNGYSNVEDCAFHGPDGRRVLFNCVSAFRWYLESLGGNPQAGRMVLEQITREEKLGELDPYYHFYYLVHALLIPEDTHNESLERITYVSKGLKYLQRIGSVIDDVSSRLDFINKSHWNRMLMDIARNEKLA</sequence>
<dbReference type="OrthoDB" id="366031at2"/>
<evidence type="ECO:0008006" key="3">
    <source>
        <dbReference type="Google" id="ProtNLM"/>
    </source>
</evidence>
<dbReference type="SUPFAM" id="SSF48452">
    <property type="entry name" value="TPR-like"/>
    <property type="match status" value="1"/>
</dbReference>
<organism evidence="1 2">
    <name type="scientific">Marispirochaeta aestuarii</name>
    <dbReference type="NCBI Taxonomy" id="1963862"/>
    <lineage>
        <taxon>Bacteria</taxon>
        <taxon>Pseudomonadati</taxon>
        <taxon>Spirochaetota</taxon>
        <taxon>Spirochaetia</taxon>
        <taxon>Spirochaetales</taxon>
        <taxon>Spirochaetaceae</taxon>
        <taxon>Marispirochaeta</taxon>
    </lineage>
</organism>
<dbReference type="Proteomes" id="UP000192343">
    <property type="component" value="Unassembled WGS sequence"/>
</dbReference>
<comment type="caution">
    <text evidence="1">The sequence shown here is derived from an EMBL/GenBank/DDBJ whole genome shotgun (WGS) entry which is preliminary data.</text>
</comment>
<dbReference type="EMBL" id="MWQY01000013">
    <property type="protein sequence ID" value="ORC34491.1"/>
    <property type="molecule type" value="Genomic_DNA"/>
</dbReference>
<reference evidence="1 2" key="1">
    <citation type="submission" date="2017-03" db="EMBL/GenBank/DDBJ databases">
        <title>Draft Genome sequence of Marispirochaeta sp. strain JC444.</title>
        <authorList>
            <person name="Shivani Y."/>
            <person name="Subhash Y."/>
            <person name="Sasikala C."/>
            <person name="Ramana C."/>
        </authorList>
    </citation>
    <scope>NUCLEOTIDE SEQUENCE [LARGE SCALE GENOMIC DNA]</scope>
    <source>
        <strain evidence="1 2">JC444</strain>
    </source>
</reference>
<keyword evidence="2" id="KW-1185">Reference proteome</keyword>
<evidence type="ECO:0000313" key="1">
    <source>
        <dbReference type="EMBL" id="ORC34491.1"/>
    </source>
</evidence>
<gene>
    <name evidence="1" type="ORF">B4O97_12680</name>
</gene>
<dbReference type="InterPro" id="IPR011990">
    <property type="entry name" value="TPR-like_helical_dom_sf"/>
</dbReference>